<dbReference type="EMBL" id="JADGJD010000906">
    <property type="protein sequence ID" value="KAJ3047746.1"/>
    <property type="molecule type" value="Genomic_DNA"/>
</dbReference>
<evidence type="ECO:0000256" key="1">
    <source>
        <dbReference type="ARBA" id="ARBA00005896"/>
    </source>
</evidence>
<dbReference type="InterPro" id="IPR003819">
    <property type="entry name" value="TauD/TfdA-like"/>
</dbReference>
<keyword evidence="2" id="KW-0479">Metal-binding</keyword>
<proteinExistence type="inferred from homology"/>
<dbReference type="SUPFAM" id="SSF51197">
    <property type="entry name" value="Clavaminate synthase-like"/>
    <property type="match status" value="1"/>
</dbReference>
<feature type="compositionally biased region" description="Basic and acidic residues" evidence="6">
    <location>
        <begin position="51"/>
        <end position="60"/>
    </location>
</feature>
<keyword evidence="5" id="KW-0408">Iron</keyword>
<dbReference type="PANTHER" id="PTHR30468:SF1">
    <property type="entry name" value="ALPHA-KETOGLUTARATE-DEPENDENT SULFONATE DIOXYGENASE"/>
    <property type="match status" value="1"/>
</dbReference>
<evidence type="ECO:0000256" key="5">
    <source>
        <dbReference type="ARBA" id="ARBA00023004"/>
    </source>
</evidence>
<dbReference type="Pfam" id="PF02668">
    <property type="entry name" value="TauD"/>
    <property type="match status" value="1"/>
</dbReference>
<dbReference type="PANTHER" id="PTHR30468">
    <property type="entry name" value="ALPHA-KETOGLUTARATE-DEPENDENT SULFONATE DIOXYGENASE"/>
    <property type="match status" value="1"/>
</dbReference>
<name>A0AAD5WZC4_9FUNG</name>
<dbReference type="GO" id="GO:0005737">
    <property type="term" value="C:cytoplasm"/>
    <property type="evidence" value="ECO:0007669"/>
    <property type="project" value="TreeGrafter"/>
</dbReference>
<keyword evidence="9" id="KW-1185">Reference proteome</keyword>
<evidence type="ECO:0000256" key="2">
    <source>
        <dbReference type="ARBA" id="ARBA00022723"/>
    </source>
</evidence>
<dbReference type="InterPro" id="IPR042098">
    <property type="entry name" value="TauD-like_sf"/>
</dbReference>
<accession>A0AAD5WZC4</accession>
<dbReference type="FunFam" id="3.60.130.10:FF:000003">
    <property type="entry name" value="Alpha-ketoglutarate-dependent taurine dioxygenase"/>
    <property type="match status" value="1"/>
</dbReference>
<keyword evidence="4" id="KW-0560">Oxidoreductase</keyword>
<evidence type="ECO:0000259" key="7">
    <source>
        <dbReference type="Pfam" id="PF02668"/>
    </source>
</evidence>
<organism evidence="8 9">
    <name type="scientific">Rhizophlyctis rosea</name>
    <dbReference type="NCBI Taxonomy" id="64517"/>
    <lineage>
        <taxon>Eukaryota</taxon>
        <taxon>Fungi</taxon>
        <taxon>Fungi incertae sedis</taxon>
        <taxon>Chytridiomycota</taxon>
        <taxon>Chytridiomycota incertae sedis</taxon>
        <taxon>Chytridiomycetes</taxon>
        <taxon>Rhizophlyctidales</taxon>
        <taxon>Rhizophlyctidaceae</taxon>
        <taxon>Rhizophlyctis</taxon>
    </lineage>
</organism>
<dbReference type="AlphaFoldDB" id="A0AAD5WZC4"/>
<dbReference type="Gene3D" id="3.60.130.10">
    <property type="entry name" value="Clavaminate synthase-like"/>
    <property type="match status" value="1"/>
</dbReference>
<feature type="region of interest" description="Disordered" evidence="6">
    <location>
        <begin position="1"/>
        <end position="60"/>
    </location>
</feature>
<reference evidence="8" key="1">
    <citation type="submission" date="2020-05" db="EMBL/GenBank/DDBJ databases">
        <title>Phylogenomic resolution of chytrid fungi.</title>
        <authorList>
            <person name="Stajich J.E."/>
            <person name="Amses K."/>
            <person name="Simmons R."/>
            <person name="Seto K."/>
            <person name="Myers J."/>
            <person name="Bonds A."/>
            <person name="Quandt C.A."/>
            <person name="Barry K."/>
            <person name="Liu P."/>
            <person name="Grigoriev I."/>
            <person name="Longcore J.E."/>
            <person name="James T.Y."/>
        </authorList>
    </citation>
    <scope>NUCLEOTIDE SEQUENCE</scope>
    <source>
        <strain evidence="8">JEL0318</strain>
    </source>
</reference>
<evidence type="ECO:0000256" key="6">
    <source>
        <dbReference type="SAM" id="MobiDB-lite"/>
    </source>
</evidence>
<dbReference type="GO" id="GO:0046872">
    <property type="term" value="F:metal ion binding"/>
    <property type="evidence" value="ECO:0007669"/>
    <property type="project" value="UniProtKB-KW"/>
</dbReference>
<comment type="caution">
    <text evidence="8">The sequence shown here is derived from an EMBL/GenBank/DDBJ whole genome shotgun (WGS) entry which is preliminary data.</text>
</comment>
<gene>
    <name evidence="8" type="ORF">HK097_011247</name>
</gene>
<evidence type="ECO:0000313" key="9">
    <source>
        <dbReference type="Proteomes" id="UP001212841"/>
    </source>
</evidence>
<dbReference type="GO" id="GO:0016706">
    <property type="term" value="F:2-oxoglutarate-dependent dioxygenase activity"/>
    <property type="evidence" value="ECO:0007669"/>
    <property type="project" value="TreeGrafter"/>
</dbReference>
<feature type="compositionally biased region" description="Low complexity" evidence="6">
    <location>
        <begin position="1"/>
        <end position="13"/>
    </location>
</feature>
<keyword evidence="3" id="KW-0223">Dioxygenase</keyword>
<evidence type="ECO:0000313" key="8">
    <source>
        <dbReference type="EMBL" id="KAJ3047746.1"/>
    </source>
</evidence>
<sequence>MSAAAVQSATAQQNDLALNLRGSDSPPGSPKPVEEASARPTWPDTKYPPLEPHDFRDVGARADPSLKNLLGAGTKRTDLTPHIGTELEGVQLSQLTDAQKDELALLTAQRGVVFFRDQDITVHQQLDLGRHYGRLHIHPTSGHPEGLPEVHVVHTKDIEYRKEGQPRQSQRDTWHSDVTYELQPPGLTTLKINKLPPVGGDTLWASGYALYDTLSPQLQKLFEGLEAEHSGFEQAEGSRRQGREPRRAPVKHIHPIVRVHPVTGWKSIFVNPGFTRSIVGVSKAESNALLKLLFDHIAESQDLQVRFKWSKNSVAVWDNRITIHNAIFDYLPALRHGARVTPQAERPYFDANGKSRAEDLKLAG</sequence>
<feature type="domain" description="TauD/TfdA-like" evidence="7">
    <location>
        <begin position="76"/>
        <end position="341"/>
    </location>
</feature>
<dbReference type="InterPro" id="IPR051323">
    <property type="entry name" value="AtsK-like"/>
</dbReference>
<evidence type="ECO:0000256" key="3">
    <source>
        <dbReference type="ARBA" id="ARBA00022964"/>
    </source>
</evidence>
<evidence type="ECO:0000256" key="4">
    <source>
        <dbReference type="ARBA" id="ARBA00023002"/>
    </source>
</evidence>
<protein>
    <recommendedName>
        <fullName evidence="7">TauD/TfdA-like domain-containing protein</fullName>
    </recommendedName>
</protein>
<comment type="similarity">
    <text evidence="1">Belongs to the TfdA dioxygenase family.</text>
</comment>
<dbReference type="Proteomes" id="UP001212841">
    <property type="component" value="Unassembled WGS sequence"/>
</dbReference>